<reference evidence="2" key="1">
    <citation type="submission" date="2016-10" db="EMBL/GenBank/DDBJ databases">
        <authorList>
            <person name="Varghese N."/>
            <person name="Submissions S."/>
        </authorList>
    </citation>
    <scope>NUCLEOTIDE SEQUENCE [LARGE SCALE GENOMIC DNA]</scope>
    <source>
        <strain evidence="2">CGMCC 1.7739</strain>
    </source>
</reference>
<keyword evidence="2" id="KW-1185">Reference proteome</keyword>
<name>A0A1I2X058_9EURY</name>
<dbReference type="AlphaFoldDB" id="A0A1I2X058"/>
<dbReference type="STRING" id="553467.SAMN04488063_0020"/>
<gene>
    <name evidence="1" type="ORF">SAMN04488063_0020</name>
</gene>
<evidence type="ECO:0000313" key="2">
    <source>
        <dbReference type="Proteomes" id="UP000198876"/>
    </source>
</evidence>
<protein>
    <submittedName>
        <fullName evidence="1">Uncharacterized protein</fullName>
    </submittedName>
</protein>
<accession>A0A1I2X058</accession>
<sequence length="123" mass="14186">MTERDTPDDEETMDVSSELFDEIPTVENPSEETRYLAEIRFPPAARMDRTPSQGYIVNRDVELEVPQWAVEAARWRLQQRENPTREDAAEFLHEFVAPRVTSFRTEDGRDAVEELIDGGEDGD</sequence>
<dbReference type="OrthoDB" id="383027at2157"/>
<organism evidence="1 2">
    <name type="scientific">Halopelagius inordinatus</name>
    <dbReference type="NCBI Taxonomy" id="553467"/>
    <lineage>
        <taxon>Archaea</taxon>
        <taxon>Methanobacteriati</taxon>
        <taxon>Methanobacteriota</taxon>
        <taxon>Stenosarchaea group</taxon>
        <taxon>Halobacteria</taxon>
        <taxon>Halobacteriales</taxon>
        <taxon>Haloferacaceae</taxon>
    </lineage>
</organism>
<dbReference type="EMBL" id="FOOQ01000010">
    <property type="protein sequence ID" value="SFH05311.1"/>
    <property type="molecule type" value="Genomic_DNA"/>
</dbReference>
<dbReference type="RefSeq" id="WP_092894039.1">
    <property type="nucleotide sequence ID" value="NZ_FOOQ01000010.1"/>
</dbReference>
<evidence type="ECO:0000313" key="1">
    <source>
        <dbReference type="EMBL" id="SFH05311.1"/>
    </source>
</evidence>
<proteinExistence type="predicted"/>
<dbReference type="Proteomes" id="UP000198876">
    <property type="component" value="Unassembled WGS sequence"/>
</dbReference>